<dbReference type="OrthoDB" id="8300194at2759"/>
<evidence type="ECO:0000259" key="1">
    <source>
        <dbReference type="Pfam" id="PF01636"/>
    </source>
</evidence>
<evidence type="ECO:0000313" key="3">
    <source>
        <dbReference type="Proteomes" id="UP000235672"/>
    </source>
</evidence>
<dbReference type="GO" id="GO:0016301">
    <property type="term" value="F:kinase activity"/>
    <property type="evidence" value="ECO:0007669"/>
    <property type="project" value="UniProtKB-KW"/>
</dbReference>
<dbReference type="SUPFAM" id="SSF56112">
    <property type="entry name" value="Protein kinase-like (PK-like)"/>
    <property type="match status" value="1"/>
</dbReference>
<keyword evidence="2" id="KW-0808">Transferase</keyword>
<protein>
    <submittedName>
        <fullName evidence="2">Kinase-like protein</fullName>
    </submittedName>
</protein>
<dbReference type="Gene3D" id="3.90.1200.10">
    <property type="match status" value="1"/>
</dbReference>
<dbReference type="Pfam" id="PF01636">
    <property type="entry name" value="APH"/>
    <property type="match status" value="1"/>
</dbReference>
<dbReference type="Proteomes" id="UP000235672">
    <property type="component" value="Unassembled WGS sequence"/>
</dbReference>
<keyword evidence="2" id="KW-0418">Kinase</keyword>
<evidence type="ECO:0000313" key="2">
    <source>
        <dbReference type="EMBL" id="PMD22666.1"/>
    </source>
</evidence>
<organism evidence="2 3">
    <name type="scientific">Hyaloscypha hepaticicola</name>
    <dbReference type="NCBI Taxonomy" id="2082293"/>
    <lineage>
        <taxon>Eukaryota</taxon>
        <taxon>Fungi</taxon>
        <taxon>Dikarya</taxon>
        <taxon>Ascomycota</taxon>
        <taxon>Pezizomycotina</taxon>
        <taxon>Leotiomycetes</taxon>
        <taxon>Helotiales</taxon>
        <taxon>Hyaloscyphaceae</taxon>
        <taxon>Hyaloscypha</taxon>
    </lineage>
</organism>
<dbReference type="AlphaFoldDB" id="A0A2J6Q8Q1"/>
<dbReference type="PANTHER" id="PTHR21310">
    <property type="entry name" value="AMINOGLYCOSIDE PHOSPHOTRANSFERASE-RELATED-RELATED"/>
    <property type="match status" value="1"/>
</dbReference>
<name>A0A2J6Q8Q1_9HELO</name>
<feature type="domain" description="Aminoglycoside phosphotransferase" evidence="1">
    <location>
        <begin position="82"/>
        <end position="259"/>
    </location>
</feature>
<gene>
    <name evidence="2" type="ORF">NA56DRAFT_94182</name>
</gene>
<dbReference type="CDD" id="cd05120">
    <property type="entry name" value="APH_ChoK_like"/>
    <property type="match status" value="1"/>
</dbReference>
<dbReference type="InterPro" id="IPR002575">
    <property type="entry name" value="Aminoglycoside_PTrfase"/>
</dbReference>
<dbReference type="STRING" id="1745343.A0A2J6Q8Q1"/>
<reference evidence="2 3" key="1">
    <citation type="submission" date="2016-05" db="EMBL/GenBank/DDBJ databases">
        <title>A degradative enzymes factory behind the ericoid mycorrhizal symbiosis.</title>
        <authorList>
            <consortium name="DOE Joint Genome Institute"/>
            <person name="Martino E."/>
            <person name="Morin E."/>
            <person name="Grelet G."/>
            <person name="Kuo A."/>
            <person name="Kohler A."/>
            <person name="Daghino S."/>
            <person name="Barry K."/>
            <person name="Choi C."/>
            <person name="Cichocki N."/>
            <person name="Clum A."/>
            <person name="Copeland A."/>
            <person name="Hainaut M."/>
            <person name="Haridas S."/>
            <person name="Labutti K."/>
            <person name="Lindquist E."/>
            <person name="Lipzen A."/>
            <person name="Khouja H.-R."/>
            <person name="Murat C."/>
            <person name="Ohm R."/>
            <person name="Olson A."/>
            <person name="Spatafora J."/>
            <person name="Veneault-Fourrey C."/>
            <person name="Henrissat B."/>
            <person name="Grigoriev I."/>
            <person name="Martin F."/>
            <person name="Perotto S."/>
        </authorList>
    </citation>
    <scope>NUCLEOTIDE SEQUENCE [LARGE SCALE GENOMIC DNA]</scope>
    <source>
        <strain evidence="2 3">UAMH 7357</strain>
    </source>
</reference>
<sequence length="313" mass="36295">MSRVAIIPKKTLSVLRLKVRHKGRPFPSSAMPCEACSWTPERQNRCRYHSHVKLFYGVSDRGVWSLGSQFILKERSSNPPNFEASNIRFLKEKTSIPVPIIVEDWEEDHNRYFMLTKRIHGESLDAAWPTLSTADRERVAKQTAECLLQLRKLHSPQMQSVDGQPIYSAFLFPNGYGLPHGPLSSDDELWREMAKSLETVPEKARQRLRERMPSASPYTYTHGDLTSVNIIVKEGNLVGILDWEASGYFPVWWEFTCAGIGLGEEDFEWKSLLRKHMPDYTAAREFWLDFYALRKYPKLDQRGEQLMQELLED</sequence>
<dbReference type="InterPro" id="IPR011009">
    <property type="entry name" value="Kinase-like_dom_sf"/>
</dbReference>
<proteinExistence type="predicted"/>
<dbReference type="InterPro" id="IPR051678">
    <property type="entry name" value="AGP_Transferase"/>
</dbReference>
<accession>A0A2J6Q8Q1</accession>
<keyword evidence="3" id="KW-1185">Reference proteome</keyword>
<dbReference type="EMBL" id="KZ613477">
    <property type="protein sequence ID" value="PMD22666.1"/>
    <property type="molecule type" value="Genomic_DNA"/>
</dbReference>
<dbReference type="PANTHER" id="PTHR21310:SF48">
    <property type="entry name" value="AMINOGLYCOSIDE PHOSPHOTRANSFERASE DOMAIN-CONTAINING PROTEIN"/>
    <property type="match status" value="1"/>
</dbReference>